<evidence type="ECO:0000256" key="7">
    <source>
        <dbReference type="ARBA" id="ARBA00023294"/>
    </source>
</evidence>
<keyword evidence="3 8" id="KW-0678">Repressor</keyword>
<comment type="subunit">
    <text evidence="8">Homodimers and heterodimers.</text>
</comment>
<reference evidence="10" key="1">
    <citation type="journal article" date="2022" name="Int. J. Mol. Sci.">
        <title>Draft Genome of Tanacetum Coccineum: Genomic Comparison of Closely Related Tanacetum-Family Plants.</title>
        <authorList>
            <person name="Yamashiro T."/>
            <person name="Shiraishi A."/>
            <person name="Nakayama K."/>
            <person name="Satake H."/>
        </authorList>
    </citation>
    <scope>NUCLEOTIDE SEQUENCE</scope>
</reference>
<evidence type="ECO:0000256" key="8">
    <source>
        <dbReference type="RuleBase" id="RU004549"/>
    </source>
</evidence>
<keyword evidence="6 8" id="KW-0539">Nucleus</keyword>
<evidence type="ECO:0000259" key="9">
    <source>
        <dbReference type="PROSITE" id="PS51745"/>
    </source>
</evidence>
<dbReference type="InterPro" id="IPR033389">
    <property type="entry name" value="AUX/IAA_dom"/>
</dbReference>
<evidence type="ECO:0000256" key="2">
    <source>
        <dbReference type="ARBA" id="ARBA00006728"/>
    </source>
</evidence>
<evidence type="ECO:0000313" key="11">
    <source>
        <dbReference type="Proteomes" id="UP001151760"/>
    </source>
</evidence>
<dbReference type="PANTHER" id="PTHR31734:SF103">
    <property type="entry name" value="AUXIN-RESPONSIVE PROTEIN IAA16"/>
    <property type="match status" value="1"/>
</dbReference>
<dbReference type="Pfam" id="PF02309">
    <property type="entry name" value="AUX_IAA"/>
    <property type="match status" value="1"/>
</dbReference>
<keyword evidence="7 8" id="KW-0927">Auxin signaling pathway</keyword>
<proteinExistence type="inferred from homology"/>
<evidence type="ECO:0000256" key="3">
    <source>
        <dbReference type="ARBA" id="ARBA00022491"/>
    </source>
</evidence>
<keyword evidence="4 8" id="KW-0805">Transcription regulation</keyword>
<evidence type="ECO:0000256" key="5">
    <source>
        <dbReference type="ARBA" id="ARBA00023163"/>
    </source>
</evidence>
<dbReference type="InterPro" id="IPR003311">
    <property type="entry name" value="AUX_IAA"/>
</dbReference>
<protein>
    <recommendedName>
        <fullName evidence="8">Auxin-responsive protein</fullName>
    </recommendedName>
</protein>
<dbReference type="EMBL" id="BQNB010012339">
    <property type="protein sequence ID" value="GJT02304.1"/>
    <property type="molecule type" value="Genomic_DNA"/>
</dbReference>
<evidence type="ECO:0000256" key="6">
    <source>
        <dbReference type="ARBA" id="ARBA00023242"/>
    </source>
</evidence>
<accession>A0ABQ5AMZ8</accession>
<dbReference type="Gene3D" id="2.130.10.10">
    <property type="entry name" value="YVTN repeat-like/Quinoprotein amine dehydrogenase"/>
    <property type="match status" value="1"/>
</dbReference>
<comment type="function">
    <text evidence="8">Aux/IAA proteins are short-lived transcriptional factors that function as repressors of early auxin response genes at low auxin concentrations.</text>
</comment>
<dbReference type="PANTHER" id="PTHR31734">
    <property type="entry name" value="AUXIN-RESPONSIVE PROTEIN IAA17"/>
    <property type="match status" value="1"/>
</dbReference>
<comment type="caution">
    <text evidence="10">The sequence shown here is derived from an EMBL/GenBank/DDBJ whole genome shotgun (WGS) entry which is preliminary data.</text>
</comment>
<gene>
    <name evidence="10" type="ORF">Tco_0823473</name>
</gene>
<evidence type="ECO:0000256" key="1">
    <source>
        <dbReference type="ARBA" id="ARBA00004123"/>
    </source>
</evidence>
<dbReference type="InterPro" id="IPR015943">
    <property type="entry name" value="WD40/YVTN_repeat-like_dom_sf"/>
</dbReference>
<keyword evidence="11" id="KW-1185">Reference proteome</keyword>
<organism evidence="10 11">
    <name type="scientific">Tanacetum coccineum</name>
    <dbReference type="NCBI Taxonomy" id="301880"/>
    <lineage>
        <taxon>Eukaryota</taxon>
        <taxon>Viridiplantae</taxon>
        <taxon>Streptophyta</taxon>
        <taxon>Embryophyta</taxon>
        <taxon>Tracheophyta</taxon>
        <taxon>Spermatophyta</taxon>
        <taxon>Magnoliopsida</taxon>
        <taxon>eudicotyledons</taxon>
        <taxon>Gunneridae</taxon>
        <taxon>Pentapetalae</taxon>
        <taxon>asterids</taxon>
        <taxon>campanulids</taxon>
        <taxon>Asterales</taxon>
        <taxon>Asteraceae</taxon>
        <taxon>Asteroideae</taxon>
        <taxon>Anthemideae</taxon>
        <taxon>Anthemidinae</taxon>
        <taxon>Tanacetum</taxon>
    </lineage>
</organism>
<dbReference type="PROSITE" id="PS51745">
    <property type="entry name" value="PB1"/>
    <property type="match status" value="1"/>
</dbReference>
<dbReference type="Gene3D" id="3.40.50.2000">
    <property type="entry name" value="Glycogen Phosphorylase B"/>
    <property type="match status" value="1"/>
</dbReference>
<name>A0ABQ5AMZ8_9ASTR</name>
<evidence type="ECO:0000313" key="10">
    <source>
        <dbReference type="EMBL" id="GJT02304.1"/>
    </source>
</evidence>
<feature type="domain" description="PB1" evidence="9">
    <location>
        <begin position="417"/>
        <end position="442"/>
    </location>
</feature>
<keyword evidence="5 8" id="KW-0804">Transcription</keyword>
<reference evidence="10" key="2">
    <citation type="submission" date="2022-01" db="EMBL/GenBank/DDBJ databases">
        <authorList>
            <person name="Yamashiro T."/>
            <person name="Shiraishi A."/>
            <person name="Satake H."/>
            <person name="Nakayama K."/>
        </authorList>
    </citation>
    <scope>NUCLEOTIDE SEQUENCE</scope>
</reference>
<comment type="similarity">
    <text evidence="2 8">Belongs to the Aux/IAA family.</text>
</comment>
<sequence length="442" mass="50223">MEVQGLSELIMKGDGSERVAGINHMVLMSDHKRKTKLKRYTWQIYSQRLLTLANVYRFWKHVSKLDRLEIKRYLEMFYALKYRKLAESVPLANVYDVVVAKTKQWDKLKLEFDAKVASLDQELMRSAAKNATVSRSLQQQGEEVYPIKCSLIGRGRVLKIQCPGLGDVEVSFSATELGIGIIDPVYRLIELHLYDGLFKVIPFDNKGQLKEAFNIRLSGLIVAAFAGLIMVTLEASVTNKGTLALWMAWIYKNKKAIQIRLKLLFPHPELPSSDVYCWTKRYRGSRWERTLNNRIAIAFGKYTQFEAAPNIGFPKHYFNFAAYNELQSRADITDSILTVATSLDLLCGTKWSEGFRHANILGNGKTHCHSSQFMLGKAQVVGWPPVQNYRKDVMAQKSTNEESEKAVAANTSGSNGATFVKVSMDGAPYLRKVDFKLYKSYQ</sequence>
<dbReference type="Gene3D" id="3.10.20.90">
    <property type="entry name" value="Phosphatidylinositol 3-kinase Catalytic Subunit, Chain A, domain 1"/>
    <property type="match status" value="1"/>
</dbReference>
<dbReference type="InterPro" id="IPR053793">
    <property type="entry name" value="PB1-like"/>
</dbReference>
<comment type="subcellular location">
    <subcellularLocation>
        <location evidence="1 8">Nucleus</location>
    </subcellularLocation>
</comment>
<evidence type="ECO:0000256" key="4">
    <source>
        <dbReference type="ARBA" id="ARBA00023015"/>
    </source>
</evidence>
<dbReference type="Proteomes" id="UP001151760">
    <property type="component" value="Unassembled WGS sequence"/>
</dbReference>